<dbReference type="HOGENOM" id="CLU_137804_0_0_11"/>
<feature type="transmembrane region" description="Helical" evidence="2">
    <location>
        <begin position="12"/>
        <end position="37"/>
    </location>
</feature>
<reference evidence="3 4" key="1">
    <citation type="journal article" date="2009" name="Stand. Genomic Sci.">
        <title>Complete genome sequence of Beutenbergia cavernae type strain (HKI 0122).</title>
        <authorList>
            <person name="Land M."/>
            <person name="Pukall R."/>
            <person name="Abt B."/>
            <person name="Goker M."/>
            <person name="Rohde M."/>
            <person name="Glavina Del Rio T."/>
            <person name="Tice H."/>
            <person name="Copeland A."/>
            <person name="Cheng J.F."/>
            <person name="Lucas S."/>
            <person name="Chen F."/>
            <person name="Nolan M."/>
            <person name="Bruce D."/>
            <person name="Goodwin L."/>
            <person name="Pitluck S."/>
            <person name="Ivanova N."/>
            <person name="Mavromatis K."/>
            <person name="Ovchinnikova G."/>
            <person name="Pati A."/>
            <person name="Chen A."/>
            <person name="Palaniappan K."/>
            <person name="Hauser L."/>
            <person name="Chang Y.J."/>
            <person name="Jefferies C.C."/>
            <person name="Saunders E."/>
            <person name="Brettin T."/>
            <person name="Detter J.C."/>
            <person name="Han C."/>
            <person name="Chain P."/>
            <person name="Bristow J."/>
            <person name="Eisen J.A."/>
            <person name="Markowitz V."/>
            <person name="Hugenholtz P."/>
            <person name="Kyrpides N.C."/>
            <person name="Klenk H.P."/>
            <person name="Lapidus A."/>
        </authorList>
    </citation>
    <scope>NUCLEOTIDE SEQUENCE [LARGE SCALE GENOMIC DNA]</scope>
    <source>
        <strain evidence="4">ATCC BAA-8 / DSM 12333 / NBRC 16432</strain>
    </source>
</reference>
<evidence type="ECO:0008006" key="5">
    <source>
        <dbReference type="Google" id="ProtNLM"/>
    </source>
</evidence>
<dbReference type="EMBL" id="CP001618">
    <property type="protein sequence ID" value="ACQ79888.1"/>
    <property type="molecule type" value="Genomic_DNA"/>
</dbReference>
<keyword evidence="4" id="KW-1185">Reference proteome</keyword>
<evidence type="ECO:0000256" key="1">
    <source>
        <dbReference type="SAM" id="MobiDB-lite"/>
    </source>
</evidence>
<evidence type="ECO:0000313" key="4">
    <source>
        <dbReference type="Proteomes" id="UP000007962"/>
    </source>
</evidence>
<proteinExistence type="predicted"/>
<sequence length="195" mass="20011">MSTSAPRQSRFPAVAGLITIIVGIVFVIAGGVTWGLVSSQLAAEEITVSDDAQWFAGQQVRGPLTAYSQADIINHHALAATGDRTYAELGDEMAQLREDGVAEDDPEMQDLSAARTTIMNASFLRASLFTSVVAFGVAALVIGLGVVIGLIGFALRSMAHTATAPAAPAPQSTPAPATGGSASASRRPEADTDAD</sequence>
<dbReference type="STRING" id="471853.Bcav_1632"/>
<gene>
    <name evidence="3" type="ordered locus">Bcav_1632</name>
</gene>
<protein>
    <recommendedName>
        <fullName evidence="5">LigA</fullName>
    </recommendedName>
</protein>
<dbReference type="Proteomes" id="UP000007962">
    <property type="component" value="Chromosome"/>
</dbReference>
<feature type="compositionally biased region" description="Basic and acidic residues" evidence="1">
    <location>
        <begin position="186"/>
        <end position="195"/>
    </location>
</feature>
<dbReference type="RefSeq" id="WP_015882128.1">
    <property type="nucleotide sequence ID" value="NC_012669.1"/>
</dbReference>
<accession>C5C3X5</accession>
<evidence type="ECO:0000256" key="2">
    <source>
        <dbReference type="SAM" id="Phobius"/>
    </source>
</evidence>
<dbReference type="eggNOG" id="ENOG5031NC1">
    <property type="taxonomic scope" value="Bacteria"/>
</dbReference>
<keyword evidence="2" id="KW-0472">Membrane</keyword>
<feature type="region of interest" description="Disordered" evidence="1">
    <location>
        <begin position="165"/>
        <end position="195"/>
    </location>
</feature>
<keyword evidence="2" id="KW-1133">Transmembrane helix</keyword>
<name>C5C3X5_BEUC1</name>
<organism evidence="3 4">
    <name type="scientific">Beutenbergia cavernae (strain ATCC BAA-8 / DSM 12333 / CCUG 43141 / JCM 11478 / NBRC 16432 / NCIMB 13614 / HKI 0122)</name>
    <dbReference type="NCBI Taxonomy" id="471853"/>
    <lineage>
        <taxon>Bacteria</taxon>
        <taxon>Bacillati</taxon>
        <taxon>Actinomycetota</taxon>
        <taxon>Actinomycetes</taxon>
        <taxon>Micrococcales</taxon>
        <taxon>Beutenbergiaceae</taxon>
        <taxon>Beutenbergia</taxon>
    </lineage>
</organism>
<evidence type="ECO:0000313" key="3">
    <source>
        <dbReference type="EMBL" id="ACQ79888.1"/>
    </source>
</evidence>
<keyword evidence="2" id="KW-0812">Transmembrane</keyword>
<dbReference type="AlphaFoldDB" id="C5C3X5"/>
<dbReference type="KEGG" id="bcv:Bcav_1632"/>
<feature type="compositionally biased region" description="Low complexity" evidence="1">
    <location>
        <begin position="174"/>
        <end position="185"/>
    </location>
</feature>
<feature type="transmembrane region" description="Helical" evidence="2">
    <location>
        <begin position="128"/>
        <end position="155"/>
    </location>
</feature>